<dbReference type="PANTHER" id="PTHR34295">
    <property type="entry name" value="BIOTIN TRANSPORTER BIOY"/>
    <property type="match status" value="1"/>
</dbReference>
<evidence type="ECO:0000313" key="11">
    <source>
        <dbReference type="Proteomes" id="UP000749311"/>
    </source>
</evidence>
<evidence type="ECO:0000256" key="9">
    <source>
        <dbReference type="SAM" id="Phobius"/>
    </source>
</evidence>
<name>A0ABX0SJX9_9ACTN</name>
<feature type="transmembrane region" description="Helical" evidence="9">
    <location>
        <begin position="100"/>
        <end position="120"/>
    </location>
</feature>
<comment type="caution">
    <text evidence="10">The sequence shown here is derived from an EMBL/GenBank/DDBJ whole genome shotgun (WGS) entry which is preliminary data.</text>
</comment>
<dbReference type="EMBL" id="JAAMOZ010000002">
    <property type="protein sequence ID" value="NIH58229.1"/>
    <property type="molecule type" value="Genomic_DNA"/>
</dbReference>
<feature type="region of interest" description="Disordered" evidence="8">
    <location>
        <begin position="202"/>
        <end position="232"/>
    </location>
</feature>
<protein>
    <submittedName>
        <fullName evidence="10">Biotin transport system substrate-specific component</fullName>
    </submittedName>
</protein>
<keyword evidence="4" id="KW-1003">Cell membrane</keyword>
<dbReference type="Proteomes" id="UP000749311">
    <property type="component" value="Unassembled WGS sequence"/>
</dbReference>
<accession>A0ABX0SJX9</accession>
<dbReference type="RefSeq" id="WP_167170182.1">
    <property type="nucleotide sequence ID" value="NZ_BAAAOO010000009.1"/>
</dbReference>
<feature type="transmembrane region" description="Helical" evidence="9">
    <location>
        <begin position="132"/>
        <end position="154"/>
    </location>
</feature>
<keyword evidence="11" id="KW-1185">Reference proteome</keyword>
<dbReference type="InterPro" id="IPR003784">
    <property type="entry name" value="BioY"/>
</dbReference>
<feature type="transmembrane region" description="Helical" evidence="9">
    <location>
        <begin position="48"/>
        <end position="67"/>
    </location>
</feature>
<evidence type="ECO:0000256" key="4">
    <source>
        <dbReference type="ARBA" id="ARBA00022475"/>
    </source>
</evidence>
<evidence type="ECO:0000313" key="10">
    <source>
        <dbReference type="EMBL" id="NIH58229.1"/>
    </source>
</evidence>
<keyword evidence="5 9" id="KW-0812">Transmembrane</keyword>
<comment type="subcellular location">
    <subcellularLocation>
        <location evidence="1">Cell membrane</location>
        <topology evidence="1">Multi-pass membrane protein</topology>
    </subcellularLocation>
</comment>
<sequence>MPTNAPAAGAAGKRNGFTARDLALVAVFAGVTAALGLVPPIYTPFSPVQITAQNLGVMLAGAILGGRRAFASQALFLALVALGLPLLSGGRGGIGVFAGITWGFLIGYAVVAGLLGWVTYRVGAPYSLWKGLIINLIFGLPVTYAFGIPGMMISGHLTLAQAVAGNLPFLPGDAIKAVVAAVVAKGVHTAYPGLLPWRGRKAPVPQETPSQETPGSGEVAATLSGDGAVGHE</sequence>
<organism evidence="10 11">
    <name type="scientific">Brooklawnia cerclae</name>
    <dbReference type="NCBI Taxonomy" id="349934"/>
    <lineage>
        <taxon>Bacteria</taxon>
        <taxon>Bacillati</taxon>
        <taxon>Actinomycetota</taxon>
        <taxon>Actinomycetes</taxon>
        <taxon>Propionibacteriales</taxon>
        <taxon>Propionibacteriaceae</taxon>
        <taxon>Brooklawnia</taxon>
    </lineage>
</organism>
<keyword evidence="6 9" id="KW-1133">Transmembrane helix</keyword>
<dbReference type="PANTHER" id="PTHR34295:SF4">
    <property type="entry name" value="BIOTIN TRANSPORTER BIOY-RELATED"/>
    <property type="match status" value="1"/>
</dbReference>
<keyword evidence="7 9" id="KW-0472">Membrane</keyword>
<evidence type="ECO:0000256" key="3">
    <source>
        <dbReference type="ARBA" id="ARBA00022448"/>
    </source>
</evidence>
<keyword evidence="3" id="KW-0813">Transport</keyword>
<reference evidence="10 11" key="1">
    <citation type="submission" date="2020-02" db="EMBL/GenBank/DDBJ databases">
        <title>Sequencing the genomes of 1000 actinobacteria strains.</title>
        <authorList>
            <person name="Klenk H.-P."/>
        </authorList>
    </citation>
    <scope>NUCLEOTIDE SEQUENCE [LARGE SCALE GENOMIC DNA]</scope>
    <source>
        <strain evidence="10 11">DSM 19609</strain>
    </source>
</reference>
<gene>
    <name evidence="10" type="ORF">FB473_002921</name>
</gene>
<evidence type="ECO:0000256" key="8">
    <source>
        <dbReference type="SAM" id="MobiDB-lite"/>
    </source>
</evidence>
<evidence type="ECO:0000256" key="5">
    <source>
        <dbReference type="ARBA" id="ARBA00022692"/>
    </source>
</evidence>
<evidence type="ECO:0000256" key="2">
    <source>
        <dbReference type="ARBA" id="ARBA00010692"/>
    </source>
</evidence>
<comment type="similarity">
    <text evidence="2">Belongs to the BioY family.</text>
</comment>
<dbReference type="Gene3D" id="1.10.1760.20">
    <property type="match status" value="1"/>
</dbReference>
<evidence type="ECO:0000256" key="6">
    <source>
        <dbReference type="ARBA" id="ARBA00022989"/>
    </source>
</evidence>
<feature type="transmembrane region" description="Helical" evidence="9">
    <location>
        <begin position="74"/>
        <end position="94"/>
    </location>
</feature>
<evidence type="ECO:0000256" key="1">
    <source>
        <dbReference type="ARBA" id="ARBA00004651"/>
    </source>
</evidence>
<evidence type="ECO:0000256" key="7">
    <source>
        <dbReference type="ARBA" id="ARBA00023136"/>
    </source>
</evidence>
<dbReference type="Pfam" id="PF02632">
    <property type="entry name" value="BioY"/>
    <property type="match status" value="1"/>
</dbReference>
<feature type="transmembrane region" description="Helical" evidence="9">
    <location>
        <begin position="22"/>
        <end position="42"/>
    </location>
</feature>
<proteinExistence type="inferred from homology"/>